<protein>
    <submittedName>
        <fullName evidence="1">Uncharacterized protein</fullName>
    </submittedName>
</protein>
<dbReference type="RefSeq" id="WP_001003168.1">
    <property type="nucleotide sequence ID" value="NZ_ANDB01000017.1"/>
</dbReference>
<dbReference type="EMBL" id="ANDB01000017">
    <property type="protein sequence ID" value="EPW16424.1"/>
    <property type="molecule type" value="Genomic_DNA"/>
</dbReference>
<proteinExistence type="predicted"/>
<gene>
    <name evidence="1" type="ORF">SAG0055_04725</name>
</gene>
<organism evidence="1 2">
    <name type="scientific">Streptococcus agalactiae CCUG 29376</name>
    <dbReference type="NCBI Taxonomy" id="1105255"/>
    <lineage>
        <taxon>Bacteria</taxon>
        <taxon>Bacillati</taxon>
        <taxon>Bacillota</taxon>
        <taxon>Bacilli</taxon>
        <taxon>Lactobacillales</taxon>
        <taxon>Streptococcaceae</taxon>
        <taxon>Streptococcus</taxon>
    </lineage>
</organism>
<reference evidence="1 2" key="1">
    <citation type="submission" date="2012-10" db="EMBL/GenBank/DDBJ databases">
        <authorList>
            <person name="Zadoks R.N."/>
            <person name="Moroni P."/>
            <person name="Richards V.P."/>
            <person name="Durkin S.A.S."/>
            <person name="Kim M."/>
            <person name="Pavinski Bitar P.D."/>
            <person name="Stanhope M.J."/>
            <person name="Town C.D."/>
            <person name="Venter J.C."/>
        </authorList>
    </citation>
    <scope>NUCLEOTIDE SEQUENCE [LARGE SCALE GENOMIC DNA]</scope>
    <source>
        <strain evidence="1 2">CCUG 29376</strain>
    </source>
</reference>
<name>A0AAV3JNT1_STRAG</name>
<evidence type="ECO:0000313" key="1">
    <source>
        <dbReference type="EMBL" id="EPW16424.1"/>
    </source>
</evidence>
<evidence type="ECO:0000313" key="2">
    <source>
        <dbReference type="Proteomes" id="UP000015267"/>
    </source>
</evidence>
<comment type="caution">
    <text evidence="1">The sequence shown here is derived from an EMBL/GenBank/DDBJ whole genome shotgun (WGS) entry which is preliminary data.</text>
</comment>
<accession>A0AAV3JNT1</accession>
<dbReference type="AlphaFoldDB" id="A0AAV3JNT1"/>
<dbReference type="Proteomes" id="UP000015267">
    <property type="component" value="Unassembled WGS sequence"/>
</dbReference>
<sequence length="63" mass="7636">MNEKITDEQLNKYLEIRTELGEENFKFINACYDEVLHLKKEEATKNIKFEITDFSKFRDFAKK</sequence>